<evidence type="ECO:0000256" key="15">
    <source>
        <dbReference type="PROSITE-ProRule" id="PRU10144"/>
    </source>
</evidence>
<dbReference type="Proteomes" id="UP000315439">
    <property type="component" value="Unassembled WGS sequence"/>
</dbReference>
<evidence type="ECO:0000256" key="12">
    <source>
        <dbReference type="ARBA" id="ARBA00023170"/>
    </source>
</evidence>
<evidence type="ECO:0000313" key="21">
    <source>
        <dbReference type="Proteomes" id="UP000315439"/>
    </source>
</evidence>
<dbReference type="GO" id="GO:0038023">
    <property type="term" value="F:signaling receptor activity"/>
    <property type="evidence" value="ECO:0007669"/>
    <property type="project" value="InterPro"/>
</dbReference>
<dbReference type="RefSeq" id="WP_142893086.1">
    <property type="nucleotide sequence ID" value="NZ_ML660162.1"/>
</dbReference>
<keyword evidence="5" id="KW-0410">Iron transport</keyword>
<evidence type="ECO:0000256" key="3">
    <source>
        <dbReference type="ARBA" id="ARBA00022448"/>
    </source>
</evidence>
<keyword evidence="9" id="KW-0406">Ion transport</keyword>
<evidence type="ECO:0000256" key="9">
    <source>
        <dbReference type="ARBA" id="ARBA00023065"/>
    </source>
</evidence>
<dbReference type="PROSITE" id="PS52016">
    <property type="entry name" value="TONB_DEPENDENT_REC_3"/>
    <property type="match status" value="1"/>
</dbReference>
<comment type="caution">
    <text evidence="20">The sequence shown here is derived from an EMBL/GenBank/DDBJ whole genome shotgun (WGS) entry which is preliminary data.</text>
</comment>
<evidence type="ECO:0000256" key="4">
    <source>
        <dbReference type="ARBA" id="ARBA00022452"/>
    </source>
</evidence>
<evidence type="ECO:0000259" key="18">
    <source>
        <dbReference type="Pfam" id="PF00593"/>
    </source>
</evidence>
<dbReference type="Pfam" id="PF00593">
    <property type="entry name" value="TonB_dep_Rec_b-barrel"/>
    <property type="match status" value="1"/>
</dbReference>
<keyword evidence="10 16" id="KW-0798">TonB box</keyword>
<evidence type="ECO:0000256" key="5">
    <source>
        <dbReference type="ARBA" id="ARBA00022496"/>
    </source>
</evidence>
<dbReference type="AlphaFoldDB" id="A0A545UGI2"/>
<keyword evidence="3 14" id="KW-0813">Transport</keyword>
<evidence type="ECO:0000259" key="19">
    <source>
        <dbReference type="Pfam" id="PF07715"/>
    </source>
</evidence>
<dbReference type="InterPro" id="IPR012910">
    <property type="entry name" value="Plug_dom"/>
</dbReference>
<dbReference type="Gene3D" id="2.40.170.20">
    <property type="entry name" value="TonB-dependent receptor, beta-barrel domain"/>
    <property type="match status" value="1"/>
</dbReference>
<name>A0A545UGI2_9GAMM</name>
<evidence type="ECO:0000256" key="14">
    <source>
        <dbReference type="PROSITE-ProRule" id="PRU01360"/>
    </source>
</evidence>
<dbReference type="InterPro" id="IPR010917">
    <property type="entry name" value="TonB_rcpt_CS"/>
</dbReference>
<protein>
    <submittedName>
        <fullName evidence="20">TonB-dependent receptor</fullName>
    </submittedName>
</protein>
<keyword evidence="12 20" id="KW-0675">Receptor</keyword>
<dbReference type="GO" id="GO:0015344">
    <property type="term" value="F:siderophore uptake transmembrane transporter activity"/>
    <property type="evidence" value="ECO:0007669"/>
    <property type="project" value="TreeGrafter"/>
</dbReference>
<evidence type="ECO:0000256" key="2">
    <source>
        <dbReference type="ARBA" id="ARBA00009810"/>
    </source>
</evidence>
<dbReference type="InterPro" id="IPR039426">
    <property type="entry name" value="TonB-dep_rcpt-like"/>
</dbReference>
<dbReference type="CDD" id="cd01347">
    <property type="entry name" value="ligand_gated_channel"/>
    <property type="match status" value="1"/>
</dbReference>
<keyword evidence="13 14" id="KW-0998">Cell outer membrane</keyword>
<dbReference type="Pfam" id="PF07715">
    <property type="entry name" value="Plug"/>
    <property type="match status" value="1"/>
</dbReference>
<dbReference type="GO" id="GO:0015891">
    <property type="term" value="P:siderophore transport"/>
    <property type="evidence" value="ECO:0007669"/>
    <property type="project" value="InterPro"/>
</dbReference>
<accession>A0A545UGI2</accession>
<keyword evidence="4 14" id="KW-1134">Transmembrane beta strand</keyword>
<keyword evidence="11 14" id="KW-0472">Membrane</keyword>
<dbReference type="InterPro" id="IPR037066">
    <property type="entry name" value="Plug_dom_sf"/>
</dbReference>
<keyword evidence="6 14" id="KW-0812">Transmembrane</keyword>
<sequence>MFIRFRSILGVFYIAISLFSFSVTADEKEDKEVEEPATKENVLVIVGDVVGELSLFEESSTASRLGLSSLETPATVETITSDVMRARGYQKLSDAIESLPGVVTGEHPTAPSTFSIRGFTRGQVTVLRDGLWIGPSTMVMRPQNTFNLEKIEVLRGPSSVVNGIGAVAGTVNAITRTAKQTDTNLVETLVSYGEFNSHHLGVNASGKMGEKSWYNVSVSDYGSDGYVDRTDLSSTNLNASGLWHINENLGIKFSVDHLEDDVGSYFGTPLVPISVARDPLTSAVTTERGETLDGATRFNNYNVEDAVAESEQTFWRLDFDWQLADNMRLQNTTYSFDAEREWLNAEGYVYCTQVVGTCTEIGTVQRYYGYFMLDHEQDLIGNRTTLNIDSQFGDMDNRFVIGAETISVDFERARGFRRSAPQVPGDAVDLYDVVPGVYGPRELRGISPTEIDTLAIFAENALQVNDDFNLVAALRYDEMDLDRKNFNASGELEANGFSREYDWTSWRLGAVYNIADKSMIYAQYSDAKDPINSNIFLVNNNQDFDLTSAKQWEVGMKSIWMDGNAETTISYFDIQRDDIFERFSLDSATNVGGRESNGIEISLTMTPSENWRFGANASYTNAEFLGSANFETLAGNTPPNVAEVTANTWLSYNNFAELPLEIGFEWHHVGDRYGDNANTVKLKSYALFDIFAAWKADNYRISFRVDNAFDEEYVPWSDVFYLHQDSPGFIYANQLMLGAPRTYRLSLETNF</sequence>
<evidence type="ECO:0000256" key="6">
    <source>
        <dbReference type="ARBA" id="ARBA00022692"/>
    </source>
</evidence>
<dbReference type="EMBL" id="VIKS01000004">
    <property type="protein sequence ID" value="TQV88578.1"/>
    <property type="molecule type" value="Genomic_DNA"/>
</dbReference>
<feature type="domain" description="TonB-dependent receptor-like beta-barrel" evidence="18">
    <location>
        <begin position="291"/>
        <end position="707"/>
    </location>
</feature>
<dbReference type="PROSITE" id="PS01156">
    <property type="entry name" value="TONB_DEPENDENT_REC_2"/>
    <property type="match status" value="1"/>
</dbReference>
<dbReference type="NCBIfam" id="TIGR01783">
    <property type="entry name" value="TonB-siderophor"/>
    <property type="match status" value="1"/>
</dbReference>
<feature type="short sequence motif" description="TonB C-terminal box" evidence="15">
    <location>
        <begin position="734"/>
        <end position="751"/>
    </location>
</feature>
<gene>
    <name evidence="20" type="ORF">FLL46_08655</name>
</gene>
<dbReference type="Gene3D" id="2.170.130.10">
    <property type="entry name" value="TonB-dependent receptor, plug domain"/>
    <property type="match status" value="1"/>
</dbReference>
<evidence type="ECO:0000256" key="1">
    <source>
        <dbReference type="ARBA" id="ARBA00004571"/>
    </source>
</evidence>
<evidence type="ECO:0000256" key="10">
    <source>
        <dbReference type="ARBA" id="ARBA00023077"/>
    </source>
</evidence>
<reference evidence="20 21" key="1">
    <citation type="submission" date="2019-07" db="EMBL/GenBank/DDBJ databases">
        <title>Draft genome for Aliikangiella sp. M105.</title>
        <authorList>
            <person name="Wang G."/>
        </authorList>
    </citation>
    <scope>NUCLEOTIDE SEQUENCE [LARGE SCALE GENOMIC DNA]</scope>
    <source>
        <strain evidence="20 21">M105</strain>
    </source>
</reference>
<comment type="similarity">
    <text evidence="2 14 16">Belongs to the TonB-dependent receptor family.</text>
</comment>
<dbReference type="InterPro" id="IPR010105">
    <property type="entry name" value="TonB_sidphr_rcpt"/>
</dbReference>
<dbReference type="InterPro" id="IPR036942">
    <property type="entry name" value="Beta-barrel_TonB_sf"/>
</dbReference>
<dbReference type="PANTHER" id="PTHR32552">
    <property type="entry name" value="FERRICHROME IRON RECEPTOR-RELATED"/>
    <property type="match status" value="1"/>
</dbReference>
<feature type="chain" id="PRO_5021920663" evidence="17">
    <location>
        <begin position="26"/>
        <end position="751"/>
    </location>
</feature>
<keyword evidence="21" id="KW-1185">Reference proteome</keyword>
<evidence type="ECO:0000256" key="16">
    <source>
        <dbReference type="RuleBase" id="RU003357"/>
    </source>
</evidence>
<evidence type="ECO:0000256" key="13">
    <source>
        <dbReference type="ARBA" id="ARBA00023237"/>
    </source>
</evidence>
<dbReference type="OrthoDB" id="127311at2"/>
<proteinExistence type="inferred from homology"/>
<evidence type="ECO:0000256" key="7">
    <source>
        <dbReference type="ARBA" id="ARBA00022729"/>
    </source>
</evidence>
<comment type="subcellular location">
    <subcellularLocation>
        <location evidence="1 14">Cell outer membrane</location>
        <topology evidence="1 14">Multi-pass membrane protein</topology>
    </subcellularLocation>
</comment>
<dbReference type="GO" id="GO:0009279">
    <property type="term" value="C:cell outer membrane"/>
    <property type="evidence" value="ECO:0007669"/>
    <property type="project" value="UniProtKB-SubCell"/>
</dbReference>
<evidence type="ECO:0000256" key="11">
    <source>
        <dbReference type="ARBA" id="ARBA00023136"/>
    </source>
</evidence>
<feature type="signal peptide" evidence="17">
    <location>
        <begin position="1"/>
        <end position="25"/>
    </location>
</feature>
<keyword evidence="8" id="KW-0408">Iron</keyword>
<dbReference type="InterPro" id="IPR000531">
    <property type="entry name" value="Beta-barrel_TonB"/>
</dbReference>
<organism evidence="20 21">
    <name type="scientific">Aliikangiella coralliicola</name>
    <dbReference type="NCBI Taxonomy" id="2592383"/>
    <lineage>
        <taxon>Bacteria</taxon>
        <taxon>Pseudomonadati</taxon>
        <taxon>Pseudomonadota</taxon>
        <taxon>Gammaproteobacteria</taxon>
        <taxon>Oceanospirillales</taxon>
        <taxon>Pleioneaceae</taxon>
        <taxon>Aliikangiella</taxon>
    </lineage>
</organism>
<feature type="domain" description="TonB-dependent receptor plug" evidence="19">
    <location>
        <begin position="70"/>
        <end position="170"/>
    </location>
</feature>
<dbReference type="SUPFAM" id="SSF56935">
    <property type="entry name" value="Porins"/>
    <property type="match status" value="1"/>
</dbReference>
<keyword evidence="7 17" id="KW-0732">Signal</keyword>
<evidence type="ECO:0000256" key="8">
    <source>
        <dbReference type="ARBA" id="ARBA00023004"/>
    </source>
</evidence>
<dbReference type="PANTHER" id="PTHR32552:SF84">
    <property type="entry name" value="TONB-DEPENDENT RECEPTOR-RELATED"/>
    <property type="match status" value="1"/>
</dbReference>
<evidence type="ECO:0000256" key="17">
    <source>
        <dbReference type="SAM" id="SignalP"/>
    </source>
</evidence>
<evidence type="ECO:0000313" key="20">
    <source>
        <dbReference type="EMBL" id="TQV88578.1"/>
    </source>
</evidence>